<accession>A0A0A8ZW47</accession>
<reference evidence="1" key="1">
    <citation type="submission" date="2014-09" db="EMBL/GenBank/DDBJ databases">
        <authorList>
            <person name="Magalhaes I.L.F."/>
            <person name="Oliveira U."/>
            <person name="Santos F.R."/>
            <person name="Vidigal T.H.D.A."/>
            <person name="Brescovit A.D."/>
            <person name="Santos A.J."/>
        </authorList>
    </citation>
    <scope>NUCLEOTIDE SEQUENCE</scope>
    <source>
        <tissue evidence="1">Shoot tissue taken approximately 20 cm above the soil surface</tissue>
    </source>
</reference>
<reference evidence="1" key="2">
    <citation type="journal article" date="2015" name="Data Brief">
        <title>Shoot transcriptome of the giant reed, Arundo donax.</title>
        <authorList>
            <person name="Barrero R.A."/>
            <person name="Guerrero F.D."/>
            <person name="Moolhuijzen P."/>
            <person name="Goolsby J.A."/>
            <person name="Tidwell J."/>
            <person name="Bellgard S.E."/>
            <person name="Bellgard M.I."/>
        </authorList>
    </citation>
    <scope>NUCLEOTIDE SEQUENCE</scope>
    <source>
        <tissue evidence="1">Shoot tissue taken approximately 20 cm above the soil surface</tissue>
    </source>
</reference>
<protein>
    <submittedName>
        <fullName evidence="1">Uncharacterized protein</fullName>
    </submittedName>
</protein>
<proteinExistence type="predicted"/>
<sequence length="43" mass="5167">MHKVSSFTDRNCWRNIMLLLAVCQETSLFRNVGCLFLYHFKED</sequence>
<name>A0A0A8ZW47_ARUDO</name>
<dbReference type="AlphaFoldDB" id="A0A0A8ZW47"/>
<evidence type="ECO:0000313" key="1">
    <source>
        <dbReference type="EMBL" id="JAD41953.1"/>
    </source>
</evidence>
<dbReference type="EMBL" id="GBRH01255942">
    <property type="protein sequence ID" value="JAD41953.1"/>
    <property type="molecule type" value="Transcribed_RNA"/>
</dbReference>
<organism evidence="1">
    <name type="scientific">Arundo donax</name>
    <name type="common">Giant reed</name>
    <name type="synonym">Donax arundinaceus</name>
    <dbReference type="NCBI Taxonomy" id="35708"/>
    <lineage>
        <taxon>Eukaryota</taxon>
        <taxon>Viridiplantae</taxon>
        <taxon>Streptophyta</taxon>
        <taxon>Embryophyta</taxon>
        <taxon>Tracheophyta</taxon>
        <taxon>Spermatophyta</taxon>
        <taxon>Magnoliopsida</taxon>
        <taxon>Liliopsida</taxon>
        <taxon>Poales</taxon>
        <taxon>Poaceae</taxon>
        <taxon>PACMAD clade</taxon>
        <taxon>Arundinoideae</taxon>
        <taxon>Arundineae</taxon>
        <taxon>Arundo</taxon>
    </lineage>
</organism>